<dbReference type="Proteomes" id="UP000606786">
    <property type="component" value="Unassembled WGS sequence"/>
</dbReference>
<feature type="transmembrane region" description="Helical" evidence="11">
    <location>
        <begin position="103"/>
        <end position="120"/>
    </location>
</feature>
<name>A0A811UI61_CERCA</name>
<evidence type="ECO:0000256" key="8">
    <source>
        <dbReference type="ARBA" id="ARBA00023136"/>
    </source>
</evidence>
<comment type="subcellular location">
    <subcellularLocation>
        <location evidence="1">Membrane</location>
        <topology evidence="1">Multi-pass membrane protein</topology>
    </subcellularLocation>
</comment>
<evidence type="ECO:0000256" key="10">
    <source>
        <dbReference type="SAM" id="MobiDB-lite"/>
    </source>
</evidence>
<dbReference type="EMBL" id="CAJHJT010000012">
    <property type="protein sequence ID" value="CAD6997325.1"/>
    <property type="molecule type" value="Genomic_DNA"/>
</dbReference>
<protein>
    <submittedName>
        <fullName evidence="12">(Mediterranean fruit fly) hypothetical protein</fullName>
    </submittedName>
</protein>
<evidence type="ECO:0000256" key="3">
    <source>
        <dbReference type="ARBA" id="ARBA00011881"/>
    </source>
</evidence>
<dbReference type="AlphaFoldDB" id="A0A811UI61"/>
<evidence type="ECO:0000256" key="4">
    <source>
        <dbReference type="ARBA" id="ARBA00022448"/>
    </source>
</evidence>
<evidence type="ECO:0000256" key="7">
    <source>
        <dbReference type="ARBA" id="ARBA00022989"/>
    </source>
</evidence>
<feature type="transmembrane region" description="Helical" evidence="11">
    <location>
        <begin position="262"/>
        <end position="282"/>
    </location>
</feature>
<feature type="transmembrane region" description="Helical" evidence="11">
    <location>
        <begin position="188"/>
        <end position="208"/>
    </location>
</feature>
<keyword evidence="13" id="KW-1185">Reference proteome</keyword>
<keyword evidence="6" id="KW-0677">Repeat</keyword>
<dbReference type="PANTHER" id="PTHR19139">
    <property type="entry name" value="AQUAPORIN TRANSPORTER"/>
    <property type="match status" value="1"/>
</dbReference>
<keyword evidence="4 9" id="KW-0813">Transport</keyword>
<feature type="transmembrane region" description="Helical" evidence="11">
    <location>
        <begin position="220"/>
        <end position="239"/>
    </location>
</feature>
<dbReference type="Pfam" id="PF00230">
    <property type="entry name" value="MIP"/>
    <property type="match status" value="1"/>
</dbReference>
<evidence type="ECO:0000313" key="12">
    <source>
        <dbReference type="EMBL" id="CAD6997325.1"/>
    </source>
</evidence>
<evidence type="ECO:0000256" key="9">
    <source>
        <dbReference type="RuleBase" id="RU000477"/>
    </source>
</evidence>
<organism evidence="12 13">
    <name type="scientific">Ceratitis capitata</name>
    <name type="common">Mediterranean fruit fly</name>
    <name type="synonym">Tephritis capitata</name>
    <dbReference type="NCBI Taxonomy" id="7213"/>
    <lineage>
        <taxon>Eukaryota</taxon>
        <taxon>Metazoa</taxon>
        <taxon>Ecdysozoa</taxon>
        <taxon>Arthropoda</taxon>
        <taxon>Hexapoda</taxon>
        <taxon>Insecta</taxon>
        <taxon>Pterygota</taxon>
        <taxon>Neoptera</taxon>
        <taxon>Endopterygota</taxon>
        <taxon>Diptera</taxon>
        <taxon>Brachycera</taxon>
        <taxon>Muscomorpha</taxon>
        <taxon>Tephritoidea</taxon>
        <taxon>Tephritidae</taxon>
        <taxon>Ceratitis</taxon>
        <taxon>Ceratitis</taxon>
    </lineage>
</organism>
<comment type="similarity">
    <text evidence="2 9">Belongs to the MIP/aquaporin (TC 1.A.8) family.</text>
</comment>
<feature type="region of interest" description="Disordered" evidence="10">
    <location>
        <begin position="14"/>
        <end position="33"/>
    </location>
</feature>
<comment type="subunit">
    <text evidence="3">Homotetramer.</text>
</comment>
<reference evidence="12" key="1">
    <citation type="submission" date="2020-11" db="EMBL/GenBank/DDBJ databases">
        <authorList>
            <person name="Whitehead M."/>
        </authorList>
    </citation>
    <scope>NUCLEOTIDE SEQUENCE</scope>
    <source>
        <strain evidence="12">EGII</strain>
    </source>
</reference>
<proteinExistence type="inferred from homology"/>
<evidence type="ECO:0000256" key="5">
    <source>
        <dbReference type="ARBA" id="ARBA00022692"/>
    </source>
</evidence>
<sequence length="298" mass="32533">MNYPTRYDLNLSGNMGDCGSSEKQNKLRSKMSETKVSQDRRVVREFLGLDDCTKTNMILLATEFFGTLAIAFTFILTMAQQYIDPQEALNRSDSPSAGASMEQIAFGLGLVFAGVSQVLGRRSTCHFNPAVTMSALVVGSISLLMCCLFIIMQCLGSVVGVVAALAILPTKLKRTHLGVPKHPHVSTAGTIIIEALLTFIWVFLAESVKSQKKVGLRDTAPLAVGGTIIVAYFAAYRLTGGCLNPARVFGSALIYLDWEDHWIYWLAPMIGGILGALTYKWIFAVRTPVEPEDDEPDL</sequence>
<dbReference type="PANTHER" id="PTHR19139:SF291">
    <property type="entry name" value="AQUAPORIN"/>
    <property type="match status" value="1"/>
</dbReference>
<evidence type="ECO:0000256" key="6">
    <source>
        <dbReference type="ARBA" id="ARBA00022737"/>
    </source>
</evidence>
<dbReference type="InterPro" id="IPR034294">
    <property type="entry name" value="Aquaporin_transptr"/>
</dbReference>
<evidence type="ECO:0000256" key="2">
    <source>
        <dbReference type="ARBA" id="ARBA00006175"/>
    </source>
</evidence>
<feature type="transmembrane region" description="Helical" evidence="11">
    <location>
        <begin position="141"/>
        <end position="168"/>
    </location>
</feature>
<feature type="transmembrane region" description="Helical" evidence="11">
    <location>
        <begin position="64"/>
        <end position="83"/>
    </location>
</feature>
<dbReference type="InterPro" id="IPR022357">
    <property type="entry name" value="MIP_CS"/>
</dbReference>
<dbReference type="InterPro" id="IPR023271">
    <property type="entry name" value="Aquaporin-like"/>
</dbReference>
<dbReference type="PROSITE" id="PS00221">
    <property type="entry name" value="MIP"/>
    <property type="match status" value="1"/>
</dbReference>
<dbReference type="SUPFAM" id="SSF81338">
    <property type="entry name" value="Aquaporin-like"/>
    <property type="match status" value="1"/>
</dbReference>
<accession>A0A811UI61</accession>
<dbReference type="InterPro" id="IPR000425">
    <property type="entry name" value="MIP"/>
</dbReference>
<keyword evidence="5 9" id="KW-0812">Transmembrane</keyword>
<evidence type="ECO:0000256" key="11">
    <source>
        <dbReference type="SAM" id="Phobius"/>
    </source>
</evidence>
<evidence type="ECO:0000313" key="13">
    <source>
        <dbReference type="Proteomes" id="UP000606786"/>
    </source>
</evidence>
<evidence type="ECO:0000256" key="1">
    <source>
        <dbReference type="ARBA" id="ARBA00004141"/>
    </source>
</evidence>
<comment type="caution">
    <text evidence="12">The sequence shown here is derived from an EMBL/GenBank/DDBJ whole genome shotgun (WGS) entry which is preliminary data.</text>
</comment>
<dbReference type="OrthoDB" id="3222at2759"/>
<dbReference type="GO" id="GO:0005886">
    <property type="term" value="C:plasma membrane"/>
    <property type="evidence" value="ECO:0007669"/>
    <property type="project" value="TreeGrafter"/>
</dbReference>
<gene>
    <name evidence="12" type="ORF">CCAP1982_LOCUS5959</name>
</gene>
<dbReference type="PRINTS" id="PR00783">
    <property type="entry name" value="MINTRINSICP"/>
</dbReference>
<keyword evidence="8 11" id="KW-0472">Membrane</keyword>
<dbReference type="GO" id="GO:0015267">
    <property type="term" value="F:channel activity"/>
    <property type="evidence" value="ECO:0007669"/>
    <property type="project" value="InterPro"/>
</dbReference>
<keyword evidence="7 11" id="KW-1133">Transmembrane helix</keyword>
<dbReference type="Gene3D" id="1.20.1080.10">
    <property type="entry name" value="Glycerol uptake facilitator protein"/>
    <property type="match status" value="1"/>
</dbReference>